<keyword evidence="6 7" id="KW-0694">RNA-binding</keyword>
<sequence>MSLPDASQLARTYGNSRKKQFGQHFLVDPQILGKICDLGGVKEGAQVVEVGPGCGTLTTSMLARGAEVMALEIDRDAAEFLREELSVDGFELIEGDALRFDWSQIQEGTIAVANLPYNVAVDLTFGMLESERFSSLTLMYQREVADRLVARAGDSSYGSLSVMVELWADTRKVMGLPPGAFVPPPKVHSAVVTFKPVQGSRIADKSLHEPFKKLVKTVFEVRRKTMLNGLKRFGVPPETGREALEKAGLDEKIRPERVSFDEFLALTVYLLDEGVISK</sequence>
<feature type="domain" description="Ribosomal RNA adenine methylase transferase N-terminal" evidence="9">
    <location>
        <begin position="31"/>
        <end position="198"/>
    </location>
</feature>
<evidence type="ECO:0000256" key="6">
    <source>
        <dbReference type="ARBA" id="ARBA00022884"/>
    </source>
</evidence>
<dbReference type="Gene3D" id="1.10.8.100">
    <property type="entry name" value="Ribosomal RNA adenine dimethylase-like, domain 2"/>
    <property type="match status" value="1"/>
</dbReference>
<dbReference type="SMART" id="SM00650">
    <property type="entry name" value="rADc"/>
    <property type="match status" value="1"/>
</dbReference>
<dbReference type="Proteomes" id="UP000321595">
    <property type="component" value="Chromosome"/>
</dbReference>
<dbReference type="GO" id="GO:0005829">
    <property type="term" value="C:cytosol"/>
    <property type="evidence" value="ECO:0007669"/>
    <property type="project" value="TreeGrafter"/>
</dbReference>
<keyword evidence="4 7" id="KW-0808">Transferase</keyword>
<dbReference type="GO" id="GO:0003723">
    <property type="term" value="F:RNA binding"/>
    <property type="evidence" value="ECO:0007669"/>
    <property type="project" value="UniProtKB-UniRule"/>
</dbReference>
<dbReference type="Pfam" id="PF00398">
    <property type="entry name" value="RrnaAD"/>
    <property type="match status" value="1"/>
</dbReference>
<dbReference type="GO" id="GO:0052908">
    <property type="term" value="F:16S rRNA (adenine(1518)-N(6)/adenine(1519)-N(6))-dimethyltransferase activity"/>
    <property type="evidence" value="ECO:0007669"/>
    <property type="project" value="UniProtKB-EC"/>
</dbReference>
<comment type="catalytic activity">
    <reaction evidence="7">
        <text>adenosine(1518)/adenosine(1519) in 16S rRNA + 4 S-adenosyl-L-methionine = N(6)-dimethyladenosine(1518)/N(6)-dimethyladenosine(1519) in 16S rRNA + 4 S-adenosyl-L-homocysteine + 4 H(+)</text>
        <dbReference type="Rhea" id="RHEA:19609"/>
        <dbReference type="Rhea" id="RHEA-COMP:10232"/>
        <dbReference type="Rhea" id="RHEA-COMP:10233"/>
        <dbReference type="ChEBI" id="CHEBI:15378"/>
        <dbReference type="ChEBI" id="CHEBI:57856"/>
        <dbReference type="ChEBI" id="CHEBI:59789"/>
        <dbReference type="ChEBI" id="CHEBI:74411"/>
        <dbReference type="ChEBI" id="CHEBI:74493"/>
        <dbReference type="EC" id="2.1.1.182"/>
    </reaction>
</comment>
<dbReference type="InterPro" id="IPR020596">
    <property type="entry name" value="rRNA_Ade_Mease_Trfase_CS"/>
</dbReference>
<evidence type="ECO:0000259" key="9">
    <source>
        <dbReference type="SMART" id="SM00650"/>
    </source>
</evidence>
<comment type="similarity">
    <text evidence="7">Belongs to the class I-like SAM-binding methyltransferase superfamily. rRNA adenine N(6)-methyltransferase family. RsmA subfamily.</text>
</comment>
<dbReference type="PANTHER" id="PTHR11727:SF7">
    <property type="entry name" value="DIMETHYLADENOSINE TRANSFERASE-RELATED"/>
    <property type="match status" value="1"/>
</dbReference>
<dbReference type="InterPro" id="IPR001737">
    <property type="entry name" value="KsgA/Erm"/>
</dbReference>
<feature type="binding site" evidence="7 8">
    <location>
        <position position="26"/>
    </location>
    <ligand>
        <name>S-adenosyl-L-methionine</name>
        <dbReference type="ChEBI" id="CHEBI:59789"/>
    </ligand>
</feature>
<dbReference type="Gene3D" id="3.40.50.150">
    <property type="entry name" value="Vaccinia Virus protein VP39"/>
    <property type="match status" value="1"/>
</dbReference>
<dbReference type="CDD" id="cd02440">
    <property type="entry name" value="AdoMet_MTases"/>
    <property type="match status" value="1"/>
</dbReference>
<feature type="binding site" evidence="7 8">
    <location>
        <position position="24"/>
    </location>
    <ligand>
        <name>S-adenosyl-L-methionine</name>
        <dbReference type="ChEBI" id="CHEBI:59789"/>
    </ligand>
</feature>
<protein>
    <recommendedName>
        <fullName evidence="7">Ribosomal RNA small subunit methyltransferase A</fullName>
        <ecNumber evidence="7">2.1.1.182</ecNumber>
    </recommendedName>
    <alternativeName>
        <fullName evidence="7">16S rRNA (adenine(1518)-N(6)/adenine(1519)-N(6))-dimethyltransferase</fullName>
    </alternativeName>
    <alternativeName>
        <fullName evidence="7">16S rRNA dimethyladenosine transferase</fullName>
    </alternativeName>
    <alternativeName>
        <fullName evidence="7">16S rRNA dimethylase</fullName>
    </alternativeName>
    <alternativeName>
        <fullName evidence="7">S-adenosylmethionine-6-N', N'-adenosyl(rRNA) dimethyltransferase</fullName>
    </alternativeName>
</protein>
<dbReference type="InterPro" id="IPR029063">
    <property type="entry name" value="SAM-dependent_MTases_sf"/>
</dbReference>
<dbReference type="InterPro" id="IPR011530">
    <property type="entry name" value="rRNA_adenine_dimethylase"/>
</dbReference>
<evidence type="ECO:0000256" key="8">
    <source>
        <dbReference type="PROSITE-ProRule" id="PRU01026"/>
    </source>
</evidence>
<feature type="binding site" evidence="7 8">
    <location>
        <position position="114"/>
    </location>
    <ligand>
        <name>S-adenosyl-L-methionine</name>
        <dbReference type="ChEBI" id="CHEBI:59789"/>
    </ligand>
</feature>
<keyword evidence="11" id="KW-1185">Reference proteome</keyword>
<proteinExistence type="inferred from homology"/>
<dbReference type="AlphaFoldDB" id="A0A5B8XMC2"/>
<comment type="subcellular location">
    <subcellularLocation>
        <location evidence="7">Cytoplasm</location>
    </subcellularLocation>
</comment>
<evidence type="ECO:0000256" key="1">
    <source>
        <dbReference type="ARBA" id="ARBA00022490"/>
    </source>
</evidence>
<organism evidence="10 11">
    <name type="scientific">Microvenator marinus</name>
    <dbReference type="NCBI Taxonomy" id="2600177"/>
    <lineage>
        <taxon>Bacteria</taxon>
        <taxon>Deltaproteobacteria</taxon>
        <taxon>Bradymonadales</taxon>
        <taxon>Microvenatoraceae</taxon>
        <taxon>Microvenator</taxon>
    </lineage>
</organism>
<dbReference type="EMBL" id="CP042467">
    <property type="protein sequence ID" value="QED26321.1"/>
    <property type="molecule type" value="Genomic_DNA"/>
</dbReference>
<dbReference type="SUPFAM" id="SSF53335">
    <property type="entry name" value="S-adenosyl-L-methionine-dependent methyltransferases"/>
    <property type="match status" value="1"/>
</dbReference>
<dbReference type="KEGG" id="bbae:FRD01_03435"/>
<keyword evidence="3 7" id="KW-0489">Methyltransferase</keyword>
<evidence type="ECO:0000256" key="2">
    <source>
        <dbReference type="ARBA" id="ARBA00022552"/>
    </source>
</evidence>
<reference evidence="10 11" key="1">
    <citation type="submission" date="2019-08" db="EMBL/GenBank/DDBJ databases">
        <authorList>
            <person name="Liang Q."/>
        </authorList>
    </citation>
    <scope>NUCLEOTIDE SEQUENCE [LARGE SCALE GENOMIC DNA]</scope>
    <source>
        <strain evidence="10 11">V1718</strain>
    </source>
</reference>
<dbReference type="InterPro" id="IPR023165">
    <property type="entry name" value="rRNA_Ade_diMease-like_C"/>
</dbReference>
<feature type="binding site" evidence="7 8">
    <location>
        <position position="72"/>
    </location>
    <ligand>
        <name>S-adenosyl-L-methionine</name>
        <dbReference type="ChEBI" id="CHEBI:59789"/>
    </ligand>
</feature>
<dbReference type="PROSITE" id="PS01131">
    <property type="entry name" value="RRNA_A_DIMETH"/>
    <property type="match status" value="1"/>
</dbReference>
<comment type="function">
    <text evidence="7">Specifically dimethylates two adjacent adenosines (A1518 and A1519) in the loop of a conserved hairpin near the 3'-end of 16S rRNA in the 30S particle. May play a critical role in biogenesis of 30S subunits.</text>
</comment>
<dbReference type="RefSeq" id="WP_146957666.1">
    <property type="nucleotide sequence ID" value="NZ_CP042467.1"/>
</dbReference>
<accession>A0A5B8XMC2</accession>
<keyword evidence="5 7" id="KW-0949">S-adenosyl-L-methionine</keyword>
<dbReference type="PROSITE" id="PS51689">
    <property type="entry name" value="SAM_RNA_A_N6_MT"/>
    <property type="match status" value="1"/>
</dbReference>
<dbReference type="PANTHER" id="PTHR11727">
    <property type="entry name" value="DIMETHYLADENOSINE TRANSFERASE"/>
    <property type="match status" value="1"/>
</dbReference>
<gene>
    <name evidence="7 10" type="primary">rsmA</name>
    <name evidence="7" type="synonym">ksgA</name>
    <name evidence="10" type="ORF">FRD01_03435</name>
</gene>
<dbReference type="EC" id="2.1.1.182" evidence="7"/>
<keyword evidence="2 7" id="KW-0698">rRNA processing</keyword>
<evidence type="ECO:0000313" key="11">
    <source>
        <dbReference type="Proteomes" id="UP000321595"/>
    </source>
</evidence>
<evidence type="ECO:0000256" key="4">
    <source>
        <dbReference type="ARBA" id="ARBA00022679"/>
    </source>
</evidence>
<feature type="binding site" evidence="7 8">
    <location>
        <position position="96"/>
    </location>
    <ligand>
        <name>S-adenosyl-L-methionine</name>
        <dbReference type="ChEBI" id="CHEBI:59789"/>
    </ligand>
</feature>
<keyword evidence="1 7" id="KW-0963">Cytoplasm</keyword>
<evidence type="ECO:0000256" key="5">
    <source>
        <dbReference type="ARBA" id="ARBA00022691"/>
    </source>
</evidence>
<feature type="binding site" evidence="7 8">
    <location>
        <position position="51"/>
    </location>
    <ligand>
        <name>S-adenosyl-L-methionine</name>
        <dbReference type="ChEBI" id="CHEBI:59789"/>
    </ligand>
</feature>
<dbReference type="HAMAP" id="MF_00607">
    <property type="entry name" value="16SrRNA_methyltr_A"/>
    <property type="match status" value="1"/>
</dbReference>
<dbReference type="OrthoDB" id="9814755at2"/>
<evidence type="ECO:0000256" key="3">
    <source>
        <dbReference type="ARBA" id="ARBA00022603"/>
    </source>
</evidence>
<dbReference type="InterPro" id="IPR020598">
    <property type="entry name" value="rRNA_Ade_methylase_Trfase_N"/>
</dbReference>
<name>A0A5B8XMC2_9DELT</name>
<dbReference type="NCBIfam" id="TIGR00755">
    <property type="entry name" value="ksgA"/>
    <property type="match status" value="1"/>
</dbReference>
<evidence type="ECO:0000313" key="10">
    <source>
        <dbReference type="EMBL" id="QED26321.1"/>
    </source>
</evidence>
<evidence type="ECO:0000256" key="7">
    <source>
        <dbReference type="HAMAP-Rule" id="MF_00607"/>
    </source>
</evidence>